<feature type="region of interest" description="Disordered" evidence="2">
    <location>
        <begin position="776"/>
        <end position="806"/>
    </location>
</feature>
<feature type="compositionally biased region" description="Polar residues" evidence="2">
    <location>
        <begin position="785"/>
        <end position="806"/>
    </location>
</feature>
<feature type="compositionally biased region" description="Basic and acidic residues" evidence="2">
    <location>
        <begin position="654"/>
        <end position="670"/>
    </location>
</feature>
<evidence type="ECO:0000256" key="1">
    <source>
        <dbReference type="SAM" id="Coils"/>
    </source>
</evidence>
<keyword evidence="1" id="KW-0175">Coiled coil</keyword>
<evidence type="ECO:0000313" key="3">
    <source>
        <dbReference type="EMBL" id="CAG7817753.1"/>
    </source>
</evidence>
<dbReference type="EMBL" id="CAJVCH010402541">
    <property type="protein sequence ID" value="CAG7817753.1"/>
    <property type="molecule type" value="Genomic_DNA"/>
</dbReference>
<proteinExistence type="predicted"/>
<gene>
    <name evidence="3" type="ORF">AFUS01_LOCUS28301</name>
</gene>
<dbReference type="OrthoDB" id="7613328at2759"/>
<evidence type="ECO:0000313" key="4">
    <source>
        <dbReference type="Proteomes" id="UP000708208"/>
    </source>
</evidence>
<reference evidence="3" key="1">
    <citation type="submission" date="2021-06" db="EMBL/GenBank/DDBJ databases">
        <authorList>
            <person name="Hodson N. C."/>
            <person name="Mongue J. A."/>
            <person name="Jaron S. K."/>
        </authorList>
    </citation>
    <scope>NUCLEOTIDE SEQUENCE</scope>
</reference>
<keyword evidence="4" id="KW-1185">Reference proteome</keyword>
<evidence type="ECO:0000256" key="2">
    <source>
        <dbReference type="SAM" id="MobiDB-lite"/>
    </source>
</evidence>
<feature type="coiled-coil region" evidence="1">
    <location>
        <begin position="319"/>
        <end position="374"/>
    </location>
</feature>
<organism evidence="3 4">
    <name type="scientific">Allacma fusca</name>
    <dbReference type="NCBI Taxonomy" id="39272"/>
    <lineage>
        <taxon>Eukaryota</taxon>
        <taxon>Metazoa</taxon>
        <taxon>Ecdysozoa</taxon>
        <taxon>Arthropoda</taxon>
        <taxon>Hexapoda</taxon>
        <taxon>Collembola</taxon>
        <taxon>Symphypleona</taxon>
        <taxon>Sminthuridae</taxon>
        <taxon>Allacma</taxon>
    </lineage>
</organism>
<feature type="non-terminal residue" evidence="3">
    <location>
        <position position="1727"/>
    </location>
</feature>
<dbReference type="Proteomes" id="UP000708208">
    <property type="component" value="Unassembled WGS sequence"/>
</dbReference>
<feature type="region of interest" description="Disordered" evidence="2">
    <location>
        <begin position="559"/>
        <end position="591"/>
    </location>
</feature>
<comment type="caution">
    <text evidence="3">The sequence shown here is derived from an EMBL/GenBank/DDBJ whole genome shotgun (WGS) entry which is preliminary data.</text>
</comment>
<feature type="region of interest" description="Disordered" evidence="2">
    <location>
        <begin position="616"/>
        <end position="681"/>
    </location>
</feature>
<protein>
    <submittedName>
        <fullName evidence="3">Uncharacterized protein</fullName>
    </submittedName>
</protein>
<sequence>MMAEDQRDAKDGVIQISAKHMEDLLLSLSPITNESFSSFYTRVQHLELSLTHSPTDKPWESLFVCILQQLLHCTGCDDLEDIVQQAGKYWARLQVKINEIIRSSSSVLNKTITCEEISKTIQNQSKGVQNYIEDFLQFLHDHFNTNVKLSFFEWRALSMTQFRYPDLEKSPKEEHAILVMDPDLNCFRLLTPVLDSGSSIDDYFEELFNQIIQRQEMRPYFIKKFEKLDTPDFQTWVDSQFEILTQVSSVIEFPKLLLPDYDKIVPLSNFPLLAKYFDAVQPSTKEEILQSLKQYYILSVENASKVILETRIAQHKDEYVRRIEKEKELQRQNNQLERDYKTAEERKRKFELELQNYRQNMEADKATKKKQEEIIRQREQYIAKSEGALIQKRCLLAWNCFRKDLMEVKFSYETLQQVSQVHSNSLIPLAELCKDVLKYLPLPSFTNNTERENLLLYIANNDTPETKAEITGILSFLFQPPNIAFNANKNETLEVSGRHLIVSELLKSIAEYQFKELRLAAGLTIYLNADFPQERFHGVSIVMSAPTIEVIDMVTIDTSGNSGDPQIKLPKAANGDYNGRNGTDGEDGAAGESAGHVYLQTSEWKLSRNLTIIANGGHGGVGQDGGDGRDGDSGRDGVDGDSKANWKNQPDPNKYIDRGTKGDRGDKGGDGGRAGLGGEGGNKGVVLTSENFCGKIIANEGCQGEDGRSGSGGRGGPGGYDGTDHGCAWHNYSFMFGEWKYARGELDVREQKVWYGGNGWDLITRRSESEVRSCQACMGGEGSTGKDSSNRASQRNKTSTRNDISQNEIFEMSKAVRNLYNHRDLANLTRETAALKTDQALEAQMSNLRNLKSDEMSVNDEIDAKLERCQKKIDHAVELQTKLKSEMAGTESRQRDVCRHLKKVALEKQRLNSIIDTTEGVANQLKKTFQAQLKFQNQAKQQLQATLSTEFDSTPLEPQATQKVISEDIQINKETWIARYKDIHNLSALPDEVLPVVLASRFANKESARAFEIGLQSVVSSQTLSAKAKGFVEQIFNSFRSDTTPSTVRYFNNYLSADVDIVQQTNAWSGISHNEKGLIFSLDRHYRQKSLEAFLIHIRNSDAFVHPGKVQSFQNNIDDLNKQKFSEHGKLMLDHLSTVMVDFMETWLLRKWLKHYSMSGIPESPENTSDMLRKVRCIYLEAKQYIPKLGLQEVYSNFFRIITSAKPEMQDKDIWHEFVLITTHLKSYSYLTTVTQRKSDLDLIEAALQGSLSNINSKSDVFEKLKILLLVFRHANLLPDQLQKLFSLCDEISCIILQPNEDIFFEFQQVLQSIEDNFQYNHLRPIQSRIRDYIDNIFQGKAKKQLGSVLNDTADLFGTSHYNAVSCTFRLKCLEDFEKFLKQLIDWDDCSNDVEEFETQLKISLFKEIDTVLKEPYRNTSESSYHLPKSIFNTGRSAVSSMFTSKAQLIKQEEIPDIIKMIKLLRKQTSWGYILKSVDTSDLLAMNNELETFFQASPHFSSICLIRQEIQQFQLYFKEQSVIRIKNDVAKLLQSRKDWMIKFDEKIASIVEWVKARIEESNVIFHQQEILTCIKMHLIKIVDGRQVCSLKNFSNPWSISQILEKLEENLKGNELTPDELIANVEKRLNQETSFLPSCLCLTFDFPKDPEMGEEELVPKDVDVSDVIKYVSKQLENYTTDPSTLLEVEEILKISCHVLSHCHKIELNVFSDNINETTVPKFAEFHDQ</sequence>
<feature type="compositionally biased region" description="Basic and acidic residues" evidence="2">
    <location>
        <begin position="626"/>
        <end position="644"/>
    </location>
</feature>
<accession>A0A8J2PDN5</accession>
<name>A0A8J2PDN5_9HEXA</name>
<feature type="compositionally biased region" description="Gly residues" evidence="2">
    <location>
        <begin position="671"/>
        <end position="681"/>
    </location>
</feature>
<feature type="compositionally biased region" description="Gly residues" evidence="2">
    <location>
        <begin position="616"/>
        <end position="625"/>
    </location>
</feature>